<dbReference type="SMART" id="SM00175">
    <property type="entry name" value="RAB"/>
    <property type="match status" value="1"/>
</dbReference>
<reference evidence="2 3" key="1">
    <citation type="submission" date="2016-11" db="EMBL/GenBank/DDBJ databases">
        <title>The macronuclear genome of Stentor coeruleus: a giant cell with tiny introns.</title>
        <authorList>
            <person name="Slabodnick M."/>
            <person name="Ruby J.G."/>
            <person name="Reiff S.B."/>
            <person name="Swart E.C."/>
            <person name="Gosai S."/>
            <person name="Prabakaran S."/>
            <person name="Witkowska E."/>
            <person name="Larue G.E."/>
            <person name="Fisher S."/>
            <person name="Freeman R.M."/>
            <person name="Gunawardena J."/>
            <person name="Chu W."/>
            <person name="Stover N.A."/>
            <person name="Gregory B.D."/>
            <person name="Nowacki M."/>
            <person name="Derisi J."/>
            <person name="Roy S.W."/>
            <person name="Marshall W.F."/>
            <person name="Sood P."/>
        </authorList>
    </citation>
    <scope>NUCLEOTIDE SEQUENCE [LARGE SCALE GENOMIC DNA]</scope>
    <source>
        <strain evidence="2">WM001</strain>
    </source>
</reference>
<dbReference type="GO" id="GO:0003924">
    <property type="term" value="F:GTPase activity"/>
    <property type="evidence" value="ECO:0007669"/>
    <property type="project" value="InterPro"/>
</dbReference>
<dbReference type="OrthoDB" id="265044at2759"/>
<sequence>MAEEELVSENSLRQVKIVLCGHSGSGKTNFSLRLMHNHFKEDTYPTVGASFMLKNISIDDIEFKIIMIDIAGDERYKSLVKMYNRDSSATVFMYDSTNELGVDGTLDLFKYVFSDNTPDKPIFVVGNKSDIPSNAVAVEKAQNFCQENGFKHFLSSAKTGENVENIVKEIMKVSLGVD</sequence>
<dbReference type="SUPFAM" id="SSF52540">
    <property type="entry name" value="P-loop containing nucleoside triphosphate hydrolases"/>
    <property type="match status" value="1"/>
</dbReference>
<dbReference type="PROSITE" id="PS51421">
    <property type="entry name" value="RAS"/>
    <property type="match status" value="1"/>
</dbReference>
<gene>
    <name evidence="2" type="ORF">SteCoe_28466</name>
</gene>
<dbReference type="Proteomes" id="UP000187209">
    <property type="component" value="Unassembled WGS sequence"/>
</dbReference>
<evidence type="ECO:0000313" key="2">
    <source>
        <dbReference type="EMBL" id="OMJ72959.1"/>
    </source>
</evidence>
<evidence type="ECO:0000313" key="3">
    <source>
        <dbReference type="Proteomes" id="UP000187209"/>
    </source>
</evidence>
<name>A0A1R2B859_9CILI</name>
<dbReference type="NCBIfam" id="TIGR00231">
    <property type="entry name" value="small_GTP"/>
    <property type="match status" value="1"/>
</dbReference>
<keyword evidence="3" id="KW-1185">Reference proteome</keyword>
<dbReference type="InterPro" id="IPR001806">
    <property type="entry name" value="Small_GTPase"/>
</dbReference>
<dbReference type="SMART" id="SM00173">
    <property type="entry name" value="RAS"/>
    <property type="match status" value="1"/>
</dbReference>
<dbReference type="EMBL" id="MPUH01000859">
    <property type="protein sequence ID" value="OMJ72959.1"/>
    <property type="molecule type" value="Genomic_DNA"/>
</dbReference>
<evidence type="ECO:0000256" key="1">
    <source>
        <dbReference type="ARBA" id="ARBA00022741"/>
    </source>
</evidence>
<dbReference type="PROSITE" id="PS51419">
    <property type="entry name" value="RAB"/>
    <property type="match status" value="1"/>
</dbReference>
<dbReference type="PROSITE" id="PS51417">
    <property type="entry name" value="ARF"/>
    <property type="match status" value="1"/>
</dbReference>
<dbReference type="Pfam" id="PF00071">
    <property type="entry name" value="Ras"/>
    <property type="match status" value="1"/>
</dbReference>
<dbReference type="InterPro" id="IPR005225">
    <property type="entry name" value="Small_GTP-bd"/>
</dbReference>
<dbReference type="AlphaFoldDB" id="A0A1R2B859"/>
<organism evidence="2 3">
    <name type="scientific">Stentor coeruleus</name>
    <dbReference type="NCBI Taxonomy" id="5963"/>
    <lineage>
        <taxon>Eukaryota</taxon>
        <taxon>Sar</taxon>
        <taxon>Alveolata</taxon>
        <taxon>Ciliophora</taxon>
        <taxon>Postciliodesmatophora</taxon>
        <taxon>Heterotrichea</taxon>
        <taxon>Heterotrichida</taxon>
        <taxon>Stentoridae</taxon>
        <taxon>Stentor</taxon>
    </lineage>
</organism>
<keyword evidence="1" id="KW-0547">Nucleotide-binding</keyword>
<dbReference type="GO" id="GO:0005525">
    <property type="term" value="F:GTP binding"/>
    <property type="evidence" value="ECO:0007669"/>
    <property type="project" value="InterPro"/>
</dbReference>
<accession>A0A1R2B859</accession>
<dbReference type="Gene3D" id="3.40.50.300">
    <property type="entry name" value="P-loop containing nucleotide triphosphate hydrolases"/>
    <property type="match status" value="1"/>
</dbReference>
<dbReference type="CDD" id="cd00154">
    <property type="entry name" value="Rab"/>
    <property type="match status" value="1"/>
</dbReference>
<proteinExistence type="predicted"/>
<dbReference type="PRINTS" id="PR00449">
    <property type="entry name" value="RASTRNSFRMNG"/>
</dbReference>
<protein>
    <submittedName>
        <fullName evidence="2">Uncharacterized protein</fullName>
    </submittedName>
</protein>
<dbReference type="PANTHER" id="PTHR47978">
    <property type="match status" value="1"/>
</dbReference>
<comment type="caution">
    <text evidence="2">The sequence shown here is derived from an EMBL/GenBank/DDBJ whole genome shotgun (WGS) entry which is preliminary data.</text>
</comment>
<dbReference type="InterPro" id="IPR027417">
    <property type="entry name" value="P-loop_NTPase"/>
</dbReference>